<dbReference type="InterPro" id="IPR006162">
    <property type="entry name" value="Ppantetheine_attach_site"/>
</dbReference>
<reference evidence="5" key="1">
    <citation type="submission" date="2016-06" db="EMBL/GenBank/DDBJ databases">
        <authorList>
            <person name="Varghese N."/>
            <person name="Submissions Spin"/>
        </authorList>
    </citation>
    <scope>NUCLEOTIDE SEQUENCE [LARGE SCALE GENOMIC DNA]</scope>
    <source>
        <strain evidence="5">DSM 45161</strain>
    </source>
</reference>
<dbReference type="PROSITE" id="PS00012">
    <property type="entry name" value="PHOSPHOPANTETHEINE"/>
    <property type="match status" value="1"/>
</dbReference>
<keyword evidence="1" id="KW-0596">Phosphopantetheine</keyword>
<dbReference type="SUPFAM" id="SSF47336">
    <property type="entry name" value="ACP-like"/>
    <property type="match status" value="1"/>
</dbReference>
<protein>
    <submittedName>
        <fullName evidence="4">Phosphopantetheine attachment site</fullName>
    </submittedName>
</protein>
<dbReference type="OrthoDB" id="6637748at2"/>
<evidence type="ECO:0000256" key="1">
    <source>
        <dbReference type="ARBA" id="ARBA00022450"/>
    </source>
</evidence>
<dbReference type="RefSeq" id="WP_088978944.1">
    <property type="nucleotide sequence ID" value="NZ_LT607753.1"/>
</dbReference>
<dbReference type="InterPro" id="IPR036736">
    <property type="entry name" value="ACP-like_sf"/>
</dbReference>
<keyword evidence="5" id="KW-1185">Reference proteome</keyword>
<evidence type="ECO:0000313" key="5">
    <source>
        <dbReference type="Proteomes" id="UP000198215"/>
    </source>
</evidence>
<dbReference type="InterPro" id="IPR009081">
    <property type="entry name" value="PP-bd_ACP"/>
</dbReference>
<gene>
    <name evidence="4" type="ORF">GA0070614_5899</name>
</gene>
<evidence type="ECO:0000313" key="4">
    <source>
        <dbReference type="EMBL" id="SCG76343.1"/>
    </source>
</evidence>
<evidence type="ECO:0000256" key="2">
    <source>
        <dbReference type="ARBA" id="ARBA00022553"/>
    </source>
</evidence>
<organism evidence="4 5">
    <name type="scientific">Micromonospora coxensis</name>
    <dbReference type="NCBI Taxonomy" id="356852"/>
    <lineage>
        <taxon>Bacteria</taxon>
        <taxon>Bacillati</taxon>
        <taxon>Actinomycetota</taxon>
        <taxon>Actinomycetes</taxon>
        <taxon>Micromonosporales</taxon>
        <taxon>Micromonosporaceae</taxon>
        <taxon>Micromonospora</taxon>
    </lineage>
</organism>
<feature type="domain" description="Carrier" evidence="3">
    <location>
        <begin position="7"/>
        <end position="92"/>
    </location>
</feature>
<accession>A0A1C5K0N6</accession>
<dbReference type="Gene3D" id="1.10.1200.10">
    <property type="entry name" value="ACP-like"/>
    <property type="match status" value="1"/>
</dbReference>
<dbReference type="Pfam" id="PF00550">
    <property type="entry name" value="PP-binding"/>
    <property type="match status" value="1"/>
</dbReference>
<dbReference type="Proteomes" id="UP000198215">
    <property type="component" value="Chromosome I"/>
</dbReference>
<dbReference type="AlphaFoldDB" id="A0A1C5K0N6"/>
<dbReference type="EMBL" id="LT607753">
    <property type="protein sequence ID" value="SCG76343.1"/>
    <property type="molecule type" value="Genomic_DNA"/>
</dbReference>
<name>A0A1C5K0N6_9ACTN</name>
<keyword evidence="2" id="KW-0597">Phosphoprotein</keyword>
<dbReference type="PROSITE" id="PS50075">
    <property type="entry name" value="CARRIER"/>
    <property type="match status" value="1"/>
</dbReference>
<proteinExistence type="predicted"/>
<evidence type="ECO:0000259" key="3">
    <source>
        <dbReference type="PROSITE" id="PS50075"/>
    </source>
</evidence>
<sequence length="93" mass="9649">MSTSMAQDSAALSAAIGKVMGDVLQRGALAPNDDFFDSGGDSLRAIEVLQRMVSADGIPSAVGSTDMQAILLEEIFEKPTPSALAAVVSEHLR</sequence>